<reference evidence="5" key="1">
    <citation type="journal article" date="2019" name="Int. J. Syst. Evol. Microbiol.">
        <title>The Global Catalogue of Microorganisms (GCM) 10K type strain sequencing project: providing services to taxonomists for standard genome sequencing and annotation.</title>
        <authorList>
            <consortium name="The Broad Institute Genomics Platform"/>
            <consortium name="The Broad Institute Genome Sequencing Center for Infectious Disease"/>
            <person name="Wu L."/>
            <person name="Ma J."/>
        </authorList>
    </citation>
    <scope>NUCLEOTIDE SEQUENCE [LARGE SCALE GENOMIC DNA]</scope>
    <source>
        <strain evidence="5">CGMCC 4.7319</strain>
    </source>
</reference>
<accession>A0ABQ2HP34</accession>
<dbReference type="NCBIfam" id="TIGR01180">
    <property type="entry name" value="aman2_put"/>
    <property type="match status" value="1"/>
</dbReference>
<dbReference type="InterPro" id="IPR050883">
    <property type="entry name" value="PNGase"/>
</dbReference>
<organism evidence="4 5">
    <name type="scientific">Lentzea pudingi</name>
    <dbReference type="NCBI Taxonomy" id="1789439"/>
    <lineage>
        <taxon>Bacteria</taxon>
        <taxon>Bacillati</taxon>
        <taxon>Actinomycetota</taxon>
        <taxon>Actinomycetes</taxon>
        <taxon>Pseudonocardiales</taxon>
        <taxon>Pseudonocardiaceae</taxon>
        <taxon>Lentzea</taxon>
    </lineage>
</organism>
<dbReference type="SUPFAM" id="SSF48208">
    <property type="entry name" value="Six-hairpin glycosidases"/>
    <property type="match status" value="1"/>
</dbReference>
<dbReference type="InterPro" id="IPR008928">
    <property type="entry name" value="6-hairpin_glycosidase_sf"/>
</dbReference>
<protein>
    <submittedName>
        <fullName evidence="4">Alpha-1,2-mannosidase</fullName>
    </submittedName>
</protein>
<proteinExistence type="predicted"/>
<dbReference type="Gene3D" id="2.70.98.10">
    <property type="match status" value="1"/>
</dbReference>
<feature type="signal peptide" evidence="1">
    <location>
        <begin position="1"/>
        <end position="22"/>
    </location>
</feature>
<evidence type="ECO:0000259" key="3">
    <source>
        <dbReference type="Pfam" id="PF17678"/>
    </source>
</evidence>
<dbReference type="Gene3D" id="3.30.2080.10">
    <property type="entry name" value="GH92 mannosidase domain"/>
    <property type="match status" value="1"/>
</dbReference>
<dbReference type="Proteomes" id="UP000597656">
    <property type="component" value="Unassembled WGS sequence"/>
</dbReference>
<dbReference type="EMBL" id="BMNC01000003">
    <property type="protein sequence ID" value="GGM85485.1"/>
    <property type="molecule type" value="Genomic_DNA"/>
</dbReference>
<dbReference type="Pfam" id="PF07971">
    <property type="entry name" value="Glyco_hydro_92"/>
    <property type="match status" value="1"/>
</dbReference>
<dbReference type="Gene3D" id="1.20.1610.10">
    <property type="entry name" value="alpha-1,2-mannosidases domains"/>
    <property type="match status" value="1"/>
</dbReference>
<feature type="domain" description="Glycosyl hydrolase family 92" evidence="2">
    <location>
        <begin position="293"/>
        <end position="743"/>
    </location>
</feature>
<dbReference type="PANTHER" id="PTHR12143:SF39">
    <property type="entry name" value="SECRETED PROTEIN"/>
    <property type="match status" value="1"/>
</dbReference>
<evidence type="ECO:0000313" key="5">
    <source>
        <dbReference type="Proteomes" id="UP000597656"/>
    </source>
</evidence>
<keyword evidence="5" id="KW-1185">Reference proteome</keyword>
<dbReference type="Pfam" id="PF17678">
    <property type="entry name" value="Glyco_hydro_92N"/>
    <property type="match status" value="1"/>
</dbReference>
<dbReference type="InterPro" id="IPR005887">
    <property type="entry name" value="GH92_a_mannosidase_put"/>
</dbReference>
<name>A0ABQ2HP34_9PSEU</name>
<dbReference type="RefSeq" id="WP_229693272.1">
    <property type="nucleotide sequence ID" value="NZ_BMNC01000003.1"/>
</dbReference>
<sequence length="745" mass="79706">MRALPVFLVTVLTAALATPASAAVRDDTRYVDPLIGSAGGGNTYPGAVRPFGMISWSPTSTRGDQTNTGAANGYAYDATRVRGFSLTHVNGAGCHPGAAGDIPIMPHVGDITSSPTADTKDQVFASDFSHADEKAEAGRYRVGLKSGATADLSVTTRAGLGEFTFPVNGSLLFRTSNSLNGSEDADITIDPATNSVSGSVLTGAFCGRRANGGTNNQKTYYRLHFTASFDRPISAFGTWVNSELRPGSTTASGGEGYLTGSARAGKGSGGYVSFQDSAVRMRVGISYTSLDAAKRNLATEIPKRATVDDVAKEARRAWAKQLRAVEVDGGTADERTIFYTALYHTFLQPNVTSDVGQATRYGNFSGWDQYRAHTQLLALLAPDVASGYAQSLLEISRRNGGVWDRWVHITGPTHVMTGDPSAPAIAGMYAMGAKKFDVRAAYDSLLRQATVPHPDGLSDKGCPGQCEGQRPNLAEYMRLGYAPHDTCHCWGGAAETLEDSVADQALADLGRKLGRPNAEMEKRAGWWRNTFNPATGYQQARKADGSWVTPFNPASDQGFAQGSSATYTWMVPHDVRGLAEVMGGPEAAAARLDGFFKRADGSWATGGDALRYDPTNEPGIHTPWMYNELGQPRKTQETVRAMARLVYKTGPSGLPGNDDLGTMSAWYVFAALGLYPRTPSSAELHLSSPMFPKARITEKNITVLATGTPGIHVQETRWNGRKVDQPWLPEAFVQRGGVLVSRLEG</sequence>
<evidence type="ECO:0000256" key="1">
    <source>
        <dbReference type="SAM" id="SignalP"/>
    </source>
</evidence>
<evidence type="ECO:0000313" key="4">
    <source>
        <dbReference type="EMBL" id="GGM85485.1"/>
    </source>
</evidence>
<dbReference type="InterPro" id="IPR014718">
    <property type="entry name" value="GH-type_carb-bd"/>
</dbReference>
<dbReference type="Gene3D" id="1.20.1050.60">
    <property type="entry name" value="alpha-1,2-mannosidase"/>
    <property type="match status" value="1"/>
</dbReference>
<dbReference type="InterPro" id="IPR012939">
    <property type="entry name" value="Glyco_hydro_92"/>
</dbReference>
<comment type="caution">
    <text evidence="4">The sequence shown here is derived from an EMBL/GenBank/DDBJ whole genome shotgun (WGS) entry which is preliminary data.</text>
</comment>
<gene>
    <name evidence="4" type="ORF">GCM10011609_22120</name>
</gene>
<feature type="domain" description="Glycosyl hydrolase family 92 N-terminal" evidence="3">
    <location>
        <begin position="30"/>
        <end position="286"/>
    </location>
</feature>
<feature type="chain" id="PRO_5047045211" evidence="1">
    <location>
        <begin position="23"/>
        <end position="745"/>
    </location>
</feature>
<dbReference type="PANTHER" id="PTHR12143">
    <property type="entry name" value="PEPTIDE N-GLYCANASE PNGASE -RELATED"/>
    <property type="match status" value="1"/>
</dbReference>
<evidence type="ECO:0000259" key="2">
    <source>
        <dbReference type="Pfam" id="PF07971"/>
    </source>
</evidence>
<keyword evidence="1" id="KW-0732">Signal</keyword>
<dbReference type="InterPro" id="IPR041371">
    <property type="entry name" value="GH92_N"/>
</dbReference>